<organism evidence="3 4">
    <name type="scientific">Pirellula staleyi (strain ATCC 27377 / DSM 6068 / ICPB 4128)</name>
    <name type="common">Pirella staleyi</name>
    <dbReference type="NCBI Taxonomy" id="530564"/>
    <lineage>
        <taxon>Bacteria</taxon>
        <taxon>Pseudomonadati</taxon>
        <taxon>Planctomycetota</taxon>
        <taxon>Planctomycetia</taxon>
        <taxon>Pirellulales</taxon>
        <taxon>Pirellulaceae</taxon>
        <taxon>Pirellula</taxon>
    </lineage>
</organism>
<evidence type="ECO:0000313" key="4">
    <source>
        <dbReference type="Proteomes" id="UP000001887"/>
    </source>
</evidence>
<name>D2QWT9_PIRSD</name>
<evidence type="ECO:0000259" key="2">
    <source>
        <dbReference type="Pfam" id="PF06439"/>
    </source>
</evidence>
<dbReference type="Proteomes" id="UP000001887">
    <property type="component" value="Chromosome"/>
</dbReference>
<evidence type="ECO:0000313" key="3">
    <source>
        <dbReference type="EMBL" id="ADB16043.1"/>
    </source>
</evidence>
<reference evidence="3 4" key="1">
    <citation type="journal article" date="2009" name="Stand. Genomic Sci.">
        <title>Complete genome sequence of Pirellula staleyi type strain (ATCC 27377).</title>
        <authorList>
            <person name="Clum A."/>
            <person name="Tindall B.J."/>
            <person name="Sikorski J."/>
            <person name="Ivanova N."/>
            <person name="Mavrommatis K."/>
            <person name="Lucas S."/>
            <person name="Glavina del Rio T."/>
            <person name="Nolan M."/>
            <person name="Chen F."/>
            <person name="Tice H."/>
            <person name="Pitluck S."/>
            <person name="Cheng J.F."/>
            <person name="Chertkov O."/>
            <person name="Brettin T."/>
            <person name="Han C."/>
            <person name="Detter J.C."/>
            <person name="Kuske C."/>
            <person name="Bruce D."/>
            <person name="Goodwin L."/>
            <person name="Ovchinikova G."/>
            <person name="Pati A."/>
            <person name="Mikhailova N."/>
            <person name="Chen A."/>
            <person name="Palaniappan K."/>
            <person name="Land M."/>
            <person name="Hauser L."/>
            <person name="Chang Y.J."/>
            <person name="Jeffries C.D."/>
            <person name="Chain P."/>
            <person name="Rohde M."/>
            <person name="Goker M."/>
            <person name="Bristow J."/>
            <person name="Eisen J.A."/>
            <person name="Markowitz V."/>
            <person name="Hugenholtz P."/>
            <person name="Kyrpides N.C."/>
            <person name="Klenk H.P."/>
            <person name="Lapidus A."/>
        </authorList>
    </citation>
    <scope>NUCLEOTIDE SEQUENCE [LARGE SCALE GENOMIC DNA]</scope>
    <source>
        <strain evidence="4">ATCC 27377 / DSM 6068 / ICPB 4128</strain>
    </source>
</reference>
<dbReference type="Pfam" id="PF06439">
    <property type="entry name" value="3keto-disac_hyd"/>
    <property type="match status" value="1"/>
</dbReference>
<keyword evidence="4" id="KW-1185">Reference proteome</keyword>
<accession>D2QWT9</accession>
<keyword evidence="1" id="KW-0812">Transmembrane</keyword>
<keyword evidence="1" id="KW-0472">Membrane</keyword>
<feature type="domain" description="3-keto-alpha-glucoside-1,2-lyase/3-keto-2-hydroxy-glucal hydratase" evidence="2">
    <location>
        <begin position="64"/>
        <end position="292"/>
    </location>
</feature>
<sequence length="297" mass="33062">MPSTRKLIDWDTEKQPLRGAILGPLMIVVAVILGTLLVSTGSLEAKKQAPAAAETKPEAKSEGEWIQLFNGKDLTGWTPKIRYHEAGDNFANTFRVEDGLLKVRYDGYDKFNETFGHLFYKDKLSHYKLRIEYRFVGDQCPGGPGWATRNSGAMLHGEEPSTMSKDQDFPASIEVQFLGGNGKADRTTANLCTPGTNVVMNDKLITQHCTNSKSKTYHGDGWVTVEMEVRGSKVIRHLIDGEEVLSYDKPQLDDRDPHAKELAAKNGGLLLEEGTISLQSESHPIDFRKVEIMKLEP</sequence>
<proteinExistence type="predicted"/>
<dbReference type="GO" id="GO:0016787">
    <property type="term" value="F:hydrolase activity"/>
    <property type="evidence" value="ECO:0007669"/>
    <property type="project" value="InterPro"/>
</dbReference>
<protein>
    <recommendedName>
        <fullName evidence="2">3-keto-alpha-glucoside-1,2-lyase/3-keto-2-hydroxy-glucal hydratase domain-containing protein</fullName>
    </recommendedName>
</protein>
<dbReference type="Gene3D" id="2.60.120.560">
    <property type="entry name" value="Exo-inulinase, domain 1"/>
    <property type="match status" value="1"/>
</dbReference>
<dbReference type="HOGENOM" id="CLU_073042_1_1_0"/>
<gene>
    <name evidence="3" type="ordered locus">Psta_1366</name>
</gene>
<evidence type="ECO:0000256" key="1">
    <source>
        <dbReference type="SAM" id="Phobius"/>
    </source>
</evidence>
<dbReference type="EMBL" id="CP001848">
    <property type="protein sequence ID" value="ADB16043.1"/>
    <property type="molecule type" value="Genomic_DNA"/>
</dbReference>
<keyword evidence="1" id="KW-1133">Transmembrane helix</keyword>
<dbReference type="KEGG" id="psl:Psta_1366"/>
<dbReference type="STRING" id="530564.Psta_1366"/>
<feature type="transmembrane region" description="Helical" evidence="1">
    <location>
        <begin position="20"/>
        <end position="38"/>
    </location>
</feature>
<dbReference type="InterPro" id="IPR010496">
    <property type="entry name" value="AL/BT2_dom"/>
</dbReference>
<dbReference type="eggNOG" id="ENOG502Z7HW">
    <property type="taxonomic scope" value="Bacteria"/>
</dbReference>
<dbReference type="AlphaFoldDB" id="D2QWT9"/>